<proteinExistence type="predicted"/>
<accession>A0A9D3VE59</accession>
<dbReference type="OrthoDB" id="1705899at2759"/>
<reference evidence="2 3" key="1">
    <citation type="journal article" date="2021" name="Plant Biotechnol. J.">
        <title>Multi-omics assisted identification of the key and species-specific regulatory components of drought-tolerant mechanisms in Gossypium stocksii.</title>
        <authorList>
            <person name="Yu D."/>
            <person name="Ke L."/>
            <person name="Zhang D."/>
            <person name="Wu Y."/>
            <person name="Sun Y."/>
            <person name="Mei J."/>
            <person name="Sun J."/>
            <person name="Sun Y."/>
        </authorList>
    </citation>
    <scope>NUCLEOTIDE SEQUENCE [LARGE SCALE GENOMIC DNA]</scope>
    <source>
        <strain evidence="3">cv. E1</strain>
        <tissue evidence="2">Leaf</tissue>
    </source>
</reference>
<dbReference type="PANTHER" id="PTHR31286:SF153">
    <property type="entry name" value="DUF4283 DOMAIN PROTEIN"/>
    <property type="match status" value="1"/>
</dbReference>
<dbReference type="Pfam" id="PF14392">
    <property type="entry name" value="zf-CCHC_4"/>
    <property type="match status" value="1"/>
</dbReference>
<dbReference type="Proteomes" id="UP000828251">
    <property type="component" value="Unassembled WGS sequence"/>
</dbReference>
<comment type="caution">
    <text evidence="2">The sequence shown here is derived from an EMBL/GenBank/DDBJ whole genome shotgun (WGS) entry which is preliminary data.</text>
</comment>
<dbReference type="InterPro" id="IPR040256">
    <property type="entry name" value="At4g02000-like"/>
</dbReference>
<dbReference type="EMBL" id="JAIQCV010000007">
    <property type="protein sequence ID" value="KAH1080472.1"/>
    <property type="molecule type" value="Genomic_DNA"/>
</dbReference>
<dbReference type="AlphaFoldDB" id="A0A9D3VE59"/>
<feature type="domain" description="Zinc knuckle CX2CX4HX4C" evidence="1">
    <location>
        <begin position="137"/>
        <end position="184"/>
    </location>
</feature>
<dbReference type="PANTHER" id="PTHR31286">
    <property type="entry name" value="GLYCINE-RICH CELL WALL STRUCTURAL PROTEIN 1.8-LIKE"/>
    <property type="match status" value="1"/>
</dbReference>
<gene>
    <name evidence="2" type="ORF">J1N35_020233</name>
</gene>
<evidence type="ECO:0000313" key="2">
    <source>
        <dbReference type="EMBL" id="KAH1080472.1"/>
    </source>
</evidence>
<dbReference type="InterPro" id="IPR025836">
    <property type="entry name" value="Zn_knuckle_CX2CX4HX4C"/>
</dbReference>
<keyword evidence="3" id="KW-1185">Reference proteome</keyword>
<sequence length="192" mass="22139">MWRNLLDVCEGNETALADLHIDDGKEDACQTYSDSSFPIYANNFSEFLAPFGRGFNDANLDRVIDGALWMFNNHLLVFHKLRDGEGPLGIQVHDLPDSLISKTIAKQISDFIGRFIDYNAKSITNGVRSHMRIRVRMNVRQPFKRRKKLVLSQSKQIYVNFKYEKLTLFCFLRGRLGHGKMFCPVQIIHGKK</sequence>
<evidence type="ECO:0000313" key="3">
    <source>
        <dbReference type="Proteomes" id="UP000828251"/>
    </source>
</evidence>
<evidence type="ECO:0000259" key="1">
    <source>
        <dbReference type="Pfam" id="PF14392"/>
    </source>
</evidence>
<protein>
    <recommendedName>
        <fullName evidence="1">Zinc knuckle CX2CX4HX4C domain-containing protein</fullName>
    </recommendedName>
</protein>
<organism evidence="2 3">
    <name type="scientific">Gossypium stocksii</name>
    <dbReference type="NCBI Taxonomy" id="47602"/>
    <lineage>
        <taxon>Eukaryota</taxon>
        <taxon>Viridiplantae</taxon>
        <taxon>Streptophyta</taxon>
        <taxon>Embryophyta</taxon>
        <taxon>Tracheophyta</taxon>
        <taxon>Spermatophyta</taxon>
        <taxon>Magnoliopsida</taxon>
        <taxon>eudicotyledons</taxon>
        <taxon>Gunneridae</taxon>
        <taxon>Pentapetalae</taxon>
        <taxon>rosids</taxon>
        <taxon>malvids</taxon>
        <taxon>Malvales</taxon>
        <taxon>Malvaceae</taxon>
        <taxon>Malvoideae</taxon>
        <taxon>Gossypium</taxon>
    </lineage>
</organism>
<name>A0A9D3VE59_9ROSI</name>